<organism evidence="1 2">
    <name type="scientific">Antarcticirhabdus aurantiaca</name>
    <dbReference type="NCBI Taxonomy" id="2606717"/>
    <lineage>
        <taxon>Bacteria</taxon>
        <taxon>Pseudomonadati</taxon>
        <taxon>Pseudomonadota</taxon>
        <taxon>Alphaproteobacteria</taxon>
        <taxon>Hyphomicrobiales</taxon>
        <taxon>Aurantimonadaceae</taxon>
        <taxon>Antarcticirhabdus</taxon>
    </lineage>
</organism>
<protein>
    <submittedName>
        <fullName evidence="1">Heparan-alpha-glucosaminide N-acetyltransferase</fullName>
    </submittedName>
</protein>
<evidence type="ECO:0000313" key="2">
    <source>
        <dbReference type="Proteomes" id="UP001163223"/>
    </source>
</evidence>
<name>A0ACD4NW02_9HYPH</name>
<proteinExistence type="predicted"/>
<dbReference type="EMBL" id="CP113520">
    <property type="protein sequence ID" value="WAJ30851.1"/>
    <property type="molecule type" value="Genomic_DNA"/>
</dbReference>
<keyword evidence="2" id="KW-1185">Reference proteome</keyword>
<reference evidence="1" key="1">
    <citation type="submission" date="2022-11" db="EMBL/GenBank/DDBJ databases">
        <title>beta-Carotene-producing bacterium, Jeongeuplla avenae sp. nov., alleviates the salt stress of Arabidopsis seedlings.</title>
        <authorList>
            <person name="Jiang L."/>
            <person name="Lee J."/>
        </authorList>
    </citation>
    <scope>NUCLEOTIDE SEQUENCE</scope>
    <source>
        <strain evidence="1">DY_R2A_6</strain>
    </source>
</reference>
<gene>
    <name evidence="1" type="ORF">OXU80_11880</name>
</gene>
<sequence length="320" mass="35277">MSEIANPSQRGRIDAIDLARFAALVAMAVYHFTWDLEFFGYVARGTTGQGGWRLFARAIASSFLFLAGVSLVLAHGREIRWRPFWTRWLQVAGGAAAITVATYFATPGSFVFFGILHEIAVASLVALLFLRLPWFVTALAAAAVLALPHFVALPALNTRWLAWIGLFERPPISNDFVPVFPWLGAVLLGVAAGRLATDHRLWDRLRGLNPRLARAAPLTWLGRHTLLFYLLHQPLLMAVVWLATQVAPPDLSARFQDDCRRQCLASQSEALCANYCGCAERELDARGIMDSVMAGAGEQSARDALEEVVRLCSFEALDPQ</sequence>
<dbReference type="Proteomes" id="UP001163223">
    <property type="component" value="Chromosome"/>
</dbReference>
<accession>A0ACD4NW02</accession>
<evidence type="ECO:0000313" key="1">
    <source>
        <dbReference type="EMBL" id="WAJ30851.1"/>
    </source>
</evidence>